<dbReference type="Proteomes" id="UP000766570">
    <property type="component" value="Unassembled WGS sequence"/>
</dbReference>
<keyword evidence="2" id="KW-1185">Reference proteome</keyword>
<sequence>MSSDPIESRAAATERPVSVALQSMQELSETLSAMVAEDERRKRALAELNRFERFLVVHMGAKIPYKKK</sequence>
<gene>
    <name evidence="1" type="ORF">JOF46_003488</name>
</gene>
<evidence type="ECO:0000313" key="2">
    <source>
        <dbReference type="Proteomes" id="UP000766570"/>
    </source>
</evidence>
<evidence type="ECO:0000313" key="1">
    <source>
        <dbReference type="EMBL" id="MBP2375576.1"/>
    </source>
</evidence>
<reference evidence="1 2" key="1">
    <citation type="submission" date="2021-03" db="EMBL/GenBank/DDBJ databases">
        <title>Sequencing the genomes of 1000 actinobacteria strains.</title>
        <authorList>
            <person name="Klenk H.-P."/>
        </authorList>
    </citation>
    <scope>NUCLEOTIDE SEQUENCE [LARGE SCALE GENOMIC DNA]</scope>
    <source>
        <strain evidence="1 2">DSM 15454</strain>
    </source>
</reference>
<accession>A0ABS4WH83</accession>
<dbReference type="EMBL" id="JAGIOE010000001">
    <property type="protein sequence ID" value="MBP2375576.1"/>
    <property type="molecule type" value="Genomic_DNA"/>
</dbReference>
<name>A0ABS4WH83_9MICC</name>
<comment type="caution">
    <text evidence="1">The sequence shown here is derived from an EMBL/GenBank/DDBJ whole genome shotgun (WGS) entry which is preliminary data.</text>
</comment>
<organism evidence="1 2">
    <name type="scientific">Paeniglutamicibacter psychrophenolicus</name>
    <dbReference type="NCBI Taxonomy" id="257454"/>
    <lineage>
        <taxon>Bacteria</taxon>
        <taxon>Bacillati</taxon>
        <taxon>Actinomycetota</taxon>
        <taxon>Actinomycetes</taxon>
        <taxon>Micrococcales</taxon>
        <taxon>Micrococcaceae</taxon>
        <taxon>Paeniglutamicibacter</taxon>
    </lineage>
</organism>
<proteinExistence type="predicted"/>
<protein>
    <submittedName>
        <fullName evidence="1">Uncharacterized protein</fullName>
    </submittedName>
</protein>
<dbReference type="RefSeq" id="WP_209909425.1">
    <property type="nucleotide sequence ID" value="NZ_BAAAMI010000013.1"/>
</dbReference>